<accession>A0A9K3L1Q4</accession>
<dbReference type="Proteomes" id="UP000693970">
    <property type="component" value="Unassembled WGS sequence"/>
</dbReference>
<proteinExistence type="predicted"/>
<comment type="caution">
    <text evidence="3">The sequence shown here is derived from an EMBL/GenBank/DDBJ whole genome shotgun (WGS) entry which is preliminary data.</text>
</comment>
<evidence type="ECO:0000259" key="2">
    <source>
        <dbReference type="PROSITE" id="PS50072"/>
    </source>
</evidence>
<gene>
    <name evidence="3" type="ORF">IV203_009275</name>
</gene>
<evidence type="ECO:0000256" key="1">
    <source>
        <dbReference type="SAM" id="SignalP"/>
    </source>
</evidence>
<feature type="domain" description="PPIase cyclophilin-type" evidence="2">
    <location>
        <begin position="106"/>
        <end position="314"/>
    </location>
</feature>
<reference evidence="3" key="1">
    <citation type="journal article" date="2021" name="Sci. Rep.">
        <title>Diploid genomic architecture of Nitzschia inconspicua, an elite biomass production diatom.</title>
        <authorList>
            <person name="Oliver A."/>
            <person name="Podell S."/>
            <person name="Pinowska A."/>
            <person name="Traller J.C."/>
            <person name="Smith S.R."/>
            <person name="McClure R."/>
            <person name="Beliaev A."/>
            <person name="Bohutskyi P."/>
            <person name="Hill E.A."/>
            <person name="Rabines A."/>
            <person name="Zheng H."/>
            <person name="Allen L.Z."/>
            <person name="Kuo A."/>
            <person name="Grigoriev I.V."/>
            <person name="Allen A.E."/>
            <person name="Hazlebeck D."/>
            <person name="Allen E.E."/>
        </authorList>
    </citation>
    <scope>NUCLEOTIDE SEQUENCE</scope>
    <source>
        <strain evidence="3">Hildebrandi</strain>
    </source>
</reference>
<dbReference type="PANTHER" id="PTHR47875:SF1">
    <property type="entry name" value="PEPTIDYL-PROLYL CIS-TRANS ISOMERASE CYP28, CHLOROPLASTIC"/>
    <property type="match status" value="1"/>
</dbReference>
<dbReference type="EMBL" id="JAGRRH010000017">
    <property type="protein sequence ID" value="KAG7353226.1"/>
    <property type="molecule type" value="Genomic_DNA"/>
</dbReference>
<evidence type="ECO:0000313" key="4">
    <source>
        <dbReference type="Proteomes" id="UP000693970"/>
    </source>
</evidence>
<keyword evidence="4" id="KW-1185">Reference proteome</keyword>
<protein>
    <submittedName>
        <fullName evidence="3">Cyclophilin type peptidyl-prolyl cis-trans isomerase</fullName>
    </submittedName>
</protein>
<dbReference type="InterPro" id="IPR044178">
    <property type="entry name" value="CYP28-like"/>
</dbReference>
<keyword evidence="3" id="KW-0413">Isomerase</keyword>
<dbReference type="AlphaFoldDB" id="A0A9K3L1Q4"/>
<feature type="chain" id="PRO_5039904588" evidence="1">
    <location>
        <begin position="22"/>
        <end position="315"/>
    </location>
</feature>
<dbReference type="Pfam" id="PF00160">
    <property type="entry name" value="Pro_isomerase"/>
    <property type="match status" value="1"/>
</dbReference>
<organism evidence="3 4">
    <name type="scientific">Nitzschia inconspicua</name>
    <dbReference type="NCBI Taxonomy" id="303405"/>
    <lineage>
        <taxon>Eukaryota</taxon>
        <taxon>Sar</taxon>
        <taxon>Stramenopiles</taxon>
        <taxon>Ochrophyta</taxon>
        <taxon>Bacillariophyta</taxon>
        <taxon>Bacillariophyceae</taxon>
        <taxon>Bacillariophycidae</taxon>
        <taxon>Bacillariales</taxon>
        <taxon>Bacillariaceae</taxon>
        <taxon>Nitzschia</taxon>
    </lineage>
</organism>
<feature type="signal peptide" evidence="1">
    <location>
        <begin position="1"/>
        <end position="21"/>
    </location>
</feature>
<keyword evidence="1" id="KW-0732">Signal</keyword>
<dbReference type="InterPro" id="IPR002130">
    <property type="entry name" value="Cyclophilin-type_PPIase_dom"/>
</dbReference>
<dbReference type="PROSITE" id="PS50072">
    <property type="entry name" value="CSA_PPIASE_2"/>
    <property type="match status" value="1"/>
</dbReference>
<dbReference type="GO" id="GO:0003755">
    <property type="term" value="F:peptidyl-prolyl cis-trans isomerase activity"/>
    <property type="evidence" value="ECO:0007669"/>
    <property type="project" value="InterPro"/>
</dbReference>
<evidence type="ECO:0000313" key="3">
    <source>
        <dbReference type="EMBL" id="KAG7353226.1"/>
    </source>
</evidence>
<dbReference type="PANTHER" id="PTHR47875">
    <property type="entry name" value="PEPTIDYL-PROLYL CIS-TRANS ISOMERASE CYP28, CHLOROPLASTIC"/>
    <property type="match status" value="1"/>
</dbReference>
<reference evidence="3" key="2">
    <citation type="submission" date="2021-04" db="EMBL/GenBank/DDBJ databases">
        <authorList>
            <person name="Podell S."/>
        </authorList>
    </citation>
    <scope>NUCLEOTIDE SEQUENCE</scope>
    <source>
        <strain evidence="3">Hildebrandi</strain>
    </source>
</reference>
<dbReference type="OrthoDB" id="252722at2759"/>
<sequence>MKHRVITAFGWAMLTAPGFQAFITSGTNQPTNSSPLSDKTALHMERREWLRNGISAAVLVVSSMMEPVPSASALSTASEAEVTSKVYVDIKGLPTTEGTPSTGTQRIVIGLFGKDAPNSVEKLVKLMSPQGLPALCKPREEKLLQREQLEANKVYNSCIEGQDRGVNYDYAQIWRIVKGERIDFGSVAGRFVARKNPTWEEDKPNGLRNDRPGVVSVRKGADSGFSFTIYPGGSSNTIDLDQNQIVVGQVLEGLDVVEALNNVPVVKAAKVNYMGLTGGPRAKDAPTRSCLYGGPMYCNEDKPLIKLTMYQTGVL</sequence>
<name>A0A9K3L1Q4_9STRA</name>